<dbReference type="AlphaFoldDB" id="A0AAD9JFV9"/>
<sequence>MAWNRIGFDSLVYVVGRYERCDKSSRIRSIMDTLMAQEYVVLLVIEGFRANNSVTVGQVLRLFGYSFVQRVENLSAWQDTYIITADADIWPVNETFFDLPPGKEILHGDISDSPEPDVNNPTNAPLSFVGMRVKTWIEVMSYFGLYAIPTTSKQLLWYFATAYNQASVENVQHGGYGWFMDQAMISERIQKWKLQVLSASQCI</sequence>
<dbReference type="Proteomes" id="UP001208570">
    <property type="component" value="Unassembled WGS sequence"/>
</dbReference>
<protein>
    <submittedName>
        <fullName evidence="1">Uncharacterized protein</fullName>
    </submittedName>
</protein>
<evidence type="ECO:0000313" key="2">
    <source>
        <dbReference type="Proteomes" id="UP001208570"/>
    </source>
</evidence>
<dbReference type="EMBL" id="JAODUP010000347">
    <property type="protein sequence ID" value="KAK2151896.1"/>
    <property type="molecule type" value="Genomic_DNA"/>
</dbReference>
<gene>
    <name evidence="1" type="ORF">LSH36_347g03015</name>
</gene>
<proteinExistence type="predicted"/>
<accession>A0AAD9JFV9</accession>
<name>A0AAD9JFV9_9ANNE</name>
<comment type="caution">
    <text evidence="1">The sequence shown here is derived from an EMBL/GenBank/DDBJ whole genome shotgun (WGS) entry which is preliminary data.</text>
</comment>
<reference evidence="1" key="1">
    <citation type="journal article" date="2023" name="Mol. Biol. Evol.">
        <title>Third-Generation Sequencing Reveals the Adaptive Role of the Epigenome in Three Deep-Sea Polychaetes.</title>
        <authorList>
            <person name="Perez M."/>
            <person name="Aroh O."/>
            <person name="Sun Y."/>
            <person name="Lan Y."/>
            <person name="Juniper S.K."/>
            <person name="Young C.R."/>
            <person name="Angers B."/>
            <person name="Qian P.Y."/>
        </authorList>
    </citation>
    <scope>NUCLEOTIDE SEQUENCE</scope>
    <source>
        <strain evidence="1">P08H-3</strain>
    </source>
</reference>
<organism evidence="1 2">
    <name type="scientific">Paralvinella palmiformis</name>
    <dbReference type="NCBI Taxonomy" id="53620"/>
    <lineage>
        <taxon>Eukaryota</taxon>
        <taxon>Metazoa</taxon>
        <taxon>Spiralia</taxon>
        <taxon>Lophotrochozoa</taxon>
        <taxon>Annelida</taxon>
        <taxon>Polychaeta</taxon>
        <taxon>Sedentaria</taxon>
        <taxon>Canalipalpata</taxon>
        <taxon>Terebellida</taxon>
        <taxon>Terebelliformia</taxon>
        <taxon>Alvinellidae</taxon>
        <taxon>Paralvinella</taxon>
    </lineage>
</organism>
<evidence type="ECO:0000313" key="1">
    <source>
        <dbReference type="EMBL" id="KAK2151896.1"/>
    </source>
</evidence>
<keyword evidence="2" id="KW-1185">Reference proteome</keyword>